<protein>
    <submittedName>
        <fullName evidence="9">ABC transporter permease</fullName>
    </submittedName>
</protein>
<evidence type="ECO:0000256" key="2">
    <source>
        <dbReference type="ARBA" id="ARBA00022448"/>
    </source>
</evidence>
<keyword evidence="6 7" id="KW-0472">Membrane</keyword>
<dbReference type="PANTHER" id="PTHR30151">
    <property type="entry name" value="ALKANE SULFONATE ABC TRANSPORTER-RELATED, MEMBRANE SUBUNIT"/>
    <property type="match status" value="1"/>
</dbReference>
<keyword evidence="5 7" id="KW-1133">Transmembrane helix</keyword>
<dbReference type="PANTHER" id="PTHR30151:SF0">
    <property type="entry name" value="ABC TRANSPORTER PERMEASE PROTEIN MJ0413-RELATED"/>
    <property type="match status" value="1"/>
</dbReference>
<feature type="transmembrane region" description="Helical" evidence="7">
    <location>
        <begin position="107"/>
        <end position="131"/>
    </location>
</feature>
<dbReference type="Gene3D" id="1.10.3720.10">
    <property type="entry name" value="MetI-like"/>
    <property type="match status" value="1"/>
</dbReference>
<dbReference type="Pfam" id="PF00528">
    <property type="entry name" value="BPD_transp_1"/>
    <property type="match status" value="1"/>
</dbReference>
<comment type="subcellular location">
    <subcellularLocation>
        <location evidence="1 7">Cell membrane</location>
        <topology evidence="1 7">Multi-pass membrane protein</topology>
    </subcellularLocation>
</comment>
<dbReference type="InterPro" id="IPR035906">
    <property type="entry name" value="MetI-like_sf"/>
</dbReference>
<evidence type="ECO:0000256" key="3">
    <source>
        <dbReference type="ARBA" id="ARBA00022475"/>
    </source>
</evidence>
<dbReference type="InterPro" id="IPR000515">
    <property type="entry name" value="MetI-like"/>
</dbReference>
<organism evidence="9 10">
    <name type="scientific">Tabrizicola soli</name>
    <dbReference type="NCBI Taxonomy" id="2185115"/>
    <lineage>
        <taxon>Bacteria</taxon>
        <taxon>Pseudomonadati</taxon>
        <taxon>Pseudomonadota</taxon>
        <taxon>Alphaproteobacteria</taxon>
        <taxon>Rhodobacterales</taxon>
        <taxon>Paracoccaceae</taxon>
        <taxon>Tabrizicola</taxon>
    </lineage>
</organism>
<feature type="transmembrane region" description="Helical" evidence="7">
    <location>
        <begin position="230"/>
        <end position="256"/>
    </location>
</feature>
<dbReference type="SUPFAM" id="SSF161098">
    <property type="entry name" value="MetI-like"/>
    <property type="match status" value="1"/>
</dbReference>
<feature type="transmembrane region" description="Helical" evidence="7">
    <location>
        <begin position="23"/>
        <end position="41"/>
    </location>
</feature>
<feature type="transmembrane region" description="Helical" evidence="7">
    <location>
        <begin position="137"/>
        <end position="158"/>
    </location>
</feature>
<dbReference type="CDD" id="cd06261">
    <property type="entry name" value="TM_PBP2"/>
    <property type="match status" value="1"/>
</dbReference>
<evidence type="ECO:0000256" key="5">
    <source>
        <dbReference type="ARBA" id="ARBA00022989"/>
    </source>
</evidence>
<keyword evidence="3" id="KW-1003">Cell membrane</keyword>
<evidence type="ECO:0000256" key="4">
    <source>
        <dbReference type="ARBA" id="ARBA00022692"/>
    </source>
</evidence>
<keyword evidence="10" id="KW-1185">Reference proteome</keyword>
<feature type="transmembrane region" description="Helical" evidence="7">
    <location>
        <begin position="80"/>
        <end position="100"/>
    </location>
</feature>
<proteinExistence type="inferred from homology"/>
<evidence type="ECO:0000256" key="7">
    <source>
        <dbReference type="RuleBase" id="RU363032"/>
    </source>
</evidence>
<dbReference type="EMBL" id="JBHRSM010000016">
    <property type="protein sequence ID" value="MFC3086267.1"/>
    <property type="molecule type" value="Genomic_DNA"/>
</dbReference>
<name>A0ABV7DTB3_9RHOB</name>
<dbReference type="PROSITE" id="PS50928">
    <property type="entry name" value="ABC_TM1"/>
    <property type="match status" value="1"/>
</dbReference>
<gene>
    <name evidence="9" type="ORF">ACFOD6_09435</name>
</gene>
<evidence type="ECO:0000313" key="9">
    <source>
        <dbReference type="EMBL" id="MFC3086267.1"/>
    </source>
</evidence>
<evidence type="ECO:0000256" key="6">
    <source>
        <dbReference type="ARBA" id="ARBA00023136"/>
    </source>
</evidence>
<dbReference type="RefSeq" id="WP_197646803.1">
    <property type="nucleotide sequence ID" value="NZ_JAEACP010000020.1"/>
</dbReference>
<dbReference type="Proteomes" id="UP001595445">
    <property type="component" value="Unassembled WGS sequence"/>
</dbReference>
<comment type="caution">
    <text evidence="9">The sequence shown here is derived from an EMBL/GenBank/DDBJ whole genome shotgun (WGS) entry which is preliminary data.</text>
</comment>
<evidence type="ECO:0000256" key="1">
    <source>
        <dbReference type="ARBA" id="ARBA00004651"/>
    </source>
</evidence>
<feature type="domain" description="ABC transmembrane type-1" evidence="8">
    <location>
        <begin position="77"/>
        <end position="257"/>
    </location>
</feature>
<keyword evidence="2 7" id="KW-0813">Transport</keyword>
<sequence>MTAGSEKASLLWVRWSSRLRSPVFWQGLLGIATFFAVWQIARWIGWMTIIPSPVELAAGIPEEIERAGYWQNWVDSGRRVFTGFGIAALLAIVIGVAMGMSNRLRALIFPLFEIMRPIPPLAWLPLAILFWPSSELTMIFLTFIGAFFPILLNILVGIEKIDPRYKQAALSLGSSRGAMFRRVMMPGALPSLFTGLTIAIGITWEVVIAAEMASGTNGLGYMTWDSYMTHSMVGIVLGMLSIGLAGMASSWVMRLVGEKAMPWRRR</sequence>
<feature type="transmembrane region" description="Helical" evidence="7">
    <location>
        <begin position="189"/>
        <end position="210"/>
    </location>
</feature>
<accession>A0ABV7DTB3</accession>
<evidence type="ECO:0000313" key="10">
    <source>
        <dbReference type="Proteomes" id="UP001595445"/>
    </source>
</evidence>
<evidence type="ECO:0000259" key="8">
    <source>
        <dbReference type="PROSITE" id="PS50928"/>
    </source>
</evidence>
<reference evidence="10" key="1">
    <citation type="journal article" date="2019" name="Int. J. Syst. Evol. Microbiol.">
        <title>The Global Catalogue of Microorganisms (GCM) 10K type strain sequencing project: providing services to taxonomists for standard genome sequencing and annotation.</title>
        <authorList>
            <consortium name="The Broad Institute Genomics Platform"/>
            <consortium name="The Broad Institute Genome Sequencing Center for Infectious Disease"/>
            <person name="Wu L."/>
            <person name="Ma J."/>
        </authorList>
    </citation>
    <scope>NUCLEOTIDE SEQUENCE [LARGE SCALE GENOMIC DNA]</scope>
    <source>
        <strain evidence="10">KCTC 62102</strain>
    </source>
</reference>
<comment type="similarity">
    <text evidence="7">Belongs to the binding-protein-dependent transport system permease family.</text>
</comment>
<keyword evidence="4 7" id="KW-0812">Transmembrane</keyword>